<evidence type="ECO:0000313" key="2">
    <source>
        <dbReference type="Proteomes" id="UP001324384"/>
    </source>
</evidence>
<gene>
    <name evidence="1" type="ORF">U0021_00575</name>
</gene>
<dbReference type="EMBL" id="CP139961">
    <property type="protein sequence ID" value="WQE04132.1"/>
    <property type="molecule type" value="Genomic_DNA"/>
</dbReference>
<name>A0ABZ0WYL3_9GAMM</name>
<protein>
    <recommendedName>
        <fullName evidence="3">DUF1963 domain-containing protein</fullName>
    </recommendedName>
</protein>
<dbReference type="RefSeq" id="WP_114800221.1">
    <property type="nucleotide sequence ID" value="NZ_CP139961.1"/>
</dbReference>
<dbReference type="Proteomes" id="UP001324384">
    <property type="component" value="Chromosome"/>
</dbReference>
<sequence>MSHFSAIGFLVNTDDDINQLIGKILPLAKHHSTQQNLSYLRYTDPSGAEIWLCGNNDNQEIVNVVPCFSSKTSQKFGINHILPIEDGQFGDGMAHGWLNAHEYDDEEGWCDGNYPLVIELPNYLDYQDDDKIHTAYLTLFAEDVDIFDDENAFDKWQKQHGGEFGFSSEFFGPSGMFTDDEHSEQTAIVLASLTVIEAQKRTNTISNRDFYWCRASTYGGEYEAVFDLDMFDDVPKVGNIIFGNYWITGRFE</sequence>
<organism evidence="1 2">
    <name type="scientific">Moraxella canis</name>
    <dbReference type="NCBI Taxonomy" id="90239"/>
    <lineage>
        <taxon>Bacteria</taxon>
        <taxon>Pseudomonadati</taxon>
        <taxon>Pseudomonadota</taxon>
        <taxon>Gammaproteobacteria</taxon>
        <taxon>Moraxellales</taxon>
        <taxon>Moraxellaceae</taxon>
        <taxon>Moraxella</taxon>
    </lineage>
</organism>
<accession>A0ABZ0WYL3</accession>
<evidence type="ECO:0008006" key="3">
    <source>
        <dbReference type="Google" id="ProtNLM"/>
    </source>
</evidence>
<keyword evidence="2" id="KW-1185">Reference proteome</keyword>
<reference evidence="1 2" key="1">
    <citation type="submission" date="2023-12" db="EMBL/GenBank/DDBJ databases">
        <title>Genome sequencing and assembly of bacterial species from a model synthetic community.</title>
        <authorList>
            <person name="Hogle S.L."/>
        </authorList>
    </citation>
    <scope>NUCLEOTIDE SEQUENCE [LARGE SCALE GENOMIC DNA]</scope>
    <source>
        <strain evidence="1 2">HAMBI_2792</strain>
    </source>
</reference>
<evidence type="ECO:0000313" key="1">
    <source>
        <dbReference type="EMBL" id="WQE04132.1"/>
    </source>
</evidence>
<proteinExistence type="predicted"/>